<evidence type="ECO:0000313" key="1">
    <source>
        <dbReference type="EMBL" id="CAF1142015.1"/>
    </source>
</evidence>
<evidence type="ECO:0000313" key="3">
    <source>
        <dbReference type="EMBL" id="CAF3938616.1"/>
    </source>
</evidence>
<evidence type="ECO:0000313" key="5">
    <source>
        <dbReference type="Proteomes" id="UP000663829"/>
    </source>
</evidence>
<dbReference type="EMBL" id="CAJNOQ010025400">
    <property type="protein sequence ID" value="CAF1536847.1"/>
    <property type="molecule type" value="Genomic_DNA"/>
</dbReference>
<organism evidence="2 5">
    <name type="scientific">Didymodactylos carnosus</name>
    <dbReference type="NCBI Taxonomy" id="1234261"/>
    <lineage>
        <taxon>Eukaryota</taxon>
        <taxon>Metazoa</taxon>
        <taxon>Spiralia</taxon>
        <taxon>Gnathifera</taxon>
        <taxon>Rotifera</taxon>
        <taxon>Eurotatoria</taxon>
        <taxon>Bdelloidea</taxon>
        <taxon>Philodinida</taxon>
        <taxon>Philodinidae</taxon>
        <taxon>Didymodactylos</taxon>
    </lineage>
</organism>
<dbReference type="Proteomes" id="UP000663829">
    <property type="component" value="Unassembled WGS sequence"/>
</dbReference>
<dbReference type="EMBL" id="CAJOBC010091015">
    <property type="protein sequence ID" value="CAF4396788.1"/>
    <property type="molecule type" value="Genomic_DNA"/>
</dbReference>
<keyword evidence="5" id="KW-1185">Reference proteome</keyword>
<comment type="caution">
    <text evidence="2">The sequence shown here is derived from an EMBL/GenBank/DDBJ whole genome shotgun (WGS) entry which is preliminary data.</text>
</comment>
<evidence type="ECO:0000313" key="2">
    <source>
        <dbReference type="EMBL" id="CAF1536847.1"/>
    </source>
</evidence>
<evidence type="ECO:0000313" key="4">
    <source>
        <dbReference type="EMBL" id="CAF4396788.1"/>
    </source>
</evidence>
<name>A0A815VZZ1_9BILA</name>
<sequence length="435" mass="47073">MVLSTIPRTLCSTAAPTNIVYWSLSGDTFSMFNSLYNAQTVNNPVYSSGYSFPIALLLSKAAQQYVIAPSIDVFSSDFTVEVWINLQTVNTAGYMSIMGQCLNPMNCMYIGILNSSVFMSWGGVKSVTGNTSLSTNQWYHIAYGSQQLLYLNGRLDGQGTTTGTTLSTSGGNITIGTTQDQNQNQTYFNGKIGQVLISRRLKTPEEILEDATLVAHYSFGCNGDLYYQQDSGPNYMDGAGSDALATTANSIQNNSLLFNLSTAYFQISNLVAFGQTNQPFSILLWLYPFAVTGGTIIHASSYSAGTGFCVPYMGLSSTGNIVVQLWNRNAVSVIGPILPSNTWTHIAQTFSPSNGLRLYVNATLTGHNSISSYTTNNSPFFFTLGNSRAGTTCGTGGVVQIRPYTGQMDEVYLYTEVLTSDKIKDLAGIPQGEKR</sequence>
<dbReference type="Pfam" id="PF13385">
    <property type="entry name" value="Laminin_G_3"/>
    <property type="match status" value="2"/>
</dbReference>
<dbReference type="Proteomes" id="UP000681722">
    <property type="component" value="Unassembled WGS sequence"/>
</dbReference>
<dbReference type="OrthoDB" id="347083at2759"/>
<dbReference type="InterPro" id="IPR013320">
    <property type="entry name" value="ConA-like_dom_sf"/>
</dbReference>
<dbReference type="EMBL" id="CAJNOK010011517">
    <property type="protein sequence ID" value="CAF1142015.1"/>
    <property type="molecule type" value="Genomic_DNA"/>
</dbReference>
<accession>A0A815VZZ1</accession>
<dbReference type="Gene3D" id="2.60.120.200">
    <property type="match status" value="2"/>
</dbReference>
<proteinExistence type="predicted"/>
<reference evidence="2" key="1">
    <citation type="submission" date="2021-02" db="EMBL/GenBank/DDBJ databases">
        <authorList>
            <person name="Nowell W R."/>
        </authorList>
    </citation>
    <scope>NUCLEOTIDE SEQUENCE</scope>
</reference>
<protein>
    <submittedName>
        <fullName evidence="2">Uncharacterized protein</fullName>
    </submittedName>
</protein>
<dbReference type="EMBL" id="CAJOBA010026962">
    <property type="protein sequence ID" value="CAF3938616.1"/>
    <property type="molecule type" value="Genomic_DNA"/>
</dbReference>
<dbReference type="Proteomes" id="UP000677228">
    <property type="component" value="Unassembled WGS sequence"/>
</dbReference>
<gene>
    <name evidence="2" type="ORF">GPM918_LOCUS38388</name>
    <name evidence="1" type="ORF">OVA965_LOCUS21174</name>
    <name evidence="4" type="ORF">SRO942_LOCUS39212</name>
    <name evidence="3" type="ORF">TMI583_LOCUS21760</name>
</gene>
<dbReference type="SUPFAM" id="SSF49899">
    <property type="entry name" value="Concanavalin A-like lectins/glucanases"/>
    <property type="match status" value="2"/>
</dbReference>
<dbReference type="AlphaFoldDB" id="A0A815VZZ1"/>
<dbReference type="Proteomes" id="UP000682733">
    <property type="component" value="Unassembled WGS sequence"/>
</dbReference>